<dbReference type="Proteomes" id="UP000054630">
    <property type="component" value="Unassembled WGS sequence"/>
</dbReference>
<keyword evidence="2" id="KW-1185">Reference proteome</keyword>
<reference evidence="1 2" key="1">
    <citation type="submission" date="2015-01" db="EMBL/GenBank/DDBJ databases">
        <title>Evolution of Trichinella species and genotypes.</title>
        <authorList>
            <person name="Korhonen P.K."/>
            <person name="Edoardo P."/>
            <person name="Giuseppe L.R."/>
            <person name="Gasser R.B."/>
        </authorList>
    </citation>
    <scope>NUCLEOTIDE SEQUENCE [LARGE SCALE GENOMIC DNA]</scope>
    <source>
        <strain evidence="1">ISS37</strain>
    </source>
</reference>
<proteinExistence type="predicted"/>
<dbReference type="EMBL" id="JYDL01000109">
    <property type="protein sequence ID" value="KRX16354.1"/>
    <property type="molecule type" value="Genomic_DNA"/>
</dbReference>
<sequence>MVAMATCRARPFRLSYSQPPPCYLDFRLRDRHLRHSSLPSRFAFAILTHGGSYTLIHRQWFAHYEPLTCGPNQMSGMCHG</sequence>
<evidence type="ECO:0000313" key="1">
    <source>
        <dbReference type="EMBL" id="KRX16354.1"/>
    </source>
</evidence>
<dbReference type="AlphaFoldDB" id="A0A0V0RPH5"/>
<evidence type="ECO:0000313" key="2">
    <source>
        <dbReference type="Proteomes" id="UP000054630"/>
    </source>
</evidence>
<organism evidence="1 2">
    <name type="scientific">Trichinella nelsoni</name>
    <dbReference type="NCBI Taxonomy" id="6336"/>
    <lineage>
        <taxon>Eukaryota</taxon>
        <taxon>Metazoa</taxon>
        <taxon>Ecdysozoa</taxon>
        <taxon>Nematoda</taxon>
        <taxon>Enoplea</taxon>
        <taxon>Dorylaimia</taxon>
        <taxon>Trichinellida</taxon>
        <taxon>Trichinellidae</taxon>
        <taxon>Trichinella</taxon>
    </lineage>
</organism>
<accession>A0A0V0RPH5</accession>
<name>A0A0V0RPH5_9BILA</name>
<protein>
    <submittedName>
        <fullName evidence="1">Uncharacterized protein</fullName>
    </submittedName>
</protein>
<comment type="caution">
    <text evidence="1">The sequence shown here is derived from an EMBL/GenBank/DDBJ whole genome shotgun (WGS) entry which is preliminary data.</text>
</comment>
<gene>
    <name evidence="1" type="ORF">T07_11639</name>
</gene>